<dbReference type="PANTHER" id="PTHR35825:SF2">
    <property type="entry name" value="CASEIN KINASE II SUBUNIT ALPHA'-INTERACTING PROTEIN"/>
    <property type="match status" value="1"/>
</dbReference>
<accession>A0AAU9ZIQ8</accession>
<dbReference type="AlphaFoldDB" id="A0AAU9ZIQ8"/>
<sequence>MRGRPNPRPGPRLSSTYTVCLECASCIKSQCNHLTGKKDPRCATLFVIPTPESSSDGKIDVKIVLILSLPESPSSSCYQLPIKDNQPDDNLEVLDDNLEELEKITQFFPASESDFVQGLKTDKKWLAVSSEDKDISQQPQAIDWLLYVKNSNSIQPQTPAPAPSSSSSSSGSSFSSSSSSSSTGFSSPNPACKDPTPPPLSGYVLANVKSHHRLPPGVSWLQFIRSTGSETTKTRQSAPPKPKPMRSRNTKSIKKGKRGPNTLLRYFQTKFQNEKS</sequence>
<proteinExistence type="predicted"/>
<dbReference type="InterPro" id="IPR038954">
    <property type="entry name" value="CSNKA2IP"/>
</dbReference>
<gene>
    <name evidence="2" type="primary">Csnka2ip</name>
    <name evidence="2" type="ORF">PHOROB_LOCUS9423</name>
</gene>
<dbReference type="PANTHER" id="PTHR35825">
    <property type="entry name" value="CASEIN KINASE II SUBUNIT ALPHA PRIME-INTERACTING PROTEIN"/>
    <property type="match status" value="1"/>
</dbReference>
<keyword evidence="3" id="KW-1185">Reference proteome</keyword>
<comment type="caution">
    <text evidence="2">The sequence shown here is derived from an EMBL/GenBank/DDBJ whole genome shotgun (WGS) entry which is preliminary data.</text>
</comment>
<feature type="compositionally biased region" description="Low complexity" evidence="1">
    <location>
        <begin position="164"/>
        <end position="187"/>
    </location>
</feature>
<feature type="compositionally biased region" description="Polar residues" evidence="1">
    <location>
        <begin position="226"/>
        <end position="237"/>
    </location>
</feature>
<dbReference type="Proteomes" id="UP001152836">
    <property type="component" value="Unassembled WGS sequence"/>
</dbReference>
<dbReference type="EMBL" id="CALSGD010001454">
    <property type="protein sequence ID" value="CAH6792464.1"/>
    <property type="molecule type" value="Genomic_DNA"/>
</dbReference>
<evidence type="ECO:0000313" key="3">
    <source>
        <dbReference type="Proteomes" id="UP001152836"/>
    </source>
</evidence>
<evidence type="ECO:0000313" key="2">
    <source>
        <dbReference type="EMBL" id="CAH6792464.1"/>
    </source>
</evidence>
<organism evidence="2 3">
    <name type="scientific">Phodopus roborovskii</name>
    <name type="common">Roborovski's desert hamster</name>
    <name type="synonym">Cricetulus roborovskii</name>
    <dbReference type="NCBI Taxonomy" id="109678"/>
    <lineage>
        <taxon>Eukaryota</taxon>
        <taxon>Metazoa</taxon>
        <taxon>Chordata</taxon>
        <taxon>Craniata</taxon>
        <taxon>Vertebrata</taxon>
        <taxon>Euteleostomi</taxon>
        <taxon>Mammalia</taxon>
        <taxon>Eutheria</taxon>
        <taxon>Euarchontoglires</taxon>
        <taxon>Glires</taxon>
        <taxon>Rodentia</taxon>
        <taxon>Myomorpha</taxon>
        <taxon>Muroidea</taxon>
        <taxon>Cricetidae</taxon>
        <taxon>Cricetinae</taxon>
        <taxon>Phodopus</taxon>
    </lineage>
</organism>
<reference evidence="2" key="1">
    <citation type="submission" date="2022-06" db="EMBL/GenBank/DDBJ databases">
        <authorList>
            <person name="Andreotti S."/>
            <person name="Wyler E."/>
        </authorList>
    </citation>
    <scope>NUCLEOTIDE SEQUENCE</scope>
</reference>
<evidence type="ECO:0000256" key="1">
    <source>
        <dbReference type="SAM" id="MobiDB-lite"/>
    </source>
</evidence>
<protein>
    <submittedName>
        <fullName evidence="2">Csnka2ip protein</fullName>
    </submittedName>
</protein>
<name>A0AAU9ZIQ8_PHORO</name>
<feature type="compositionally biased region" description="Basic residues" evidence="1">
    <location>
        <begin position="243"/>
        <end position="258"/>
    </location>
</feature>
<feature type="region of interest" description="Disordered" evidence="1">
    <location>
        <begin position="154"/>
        <end position="198"/>
    </location>
</feature>
<feature type="region of interest" description="Disordered" evidence="1">
    <location>
        <begin position="226"/>
        <end position="276"/>
    </location>
</feature>